<dbReference type="EMBL" id="JAAGOA010000008">
    <property type="protein sequence ID" value="NEE01172.1"/>
    <property type="molecule type" value="Genomic_DNA"/>
</dbReference>
<organism evidence="4 5">
    <name type="scientific">Phytoactinopolyspora halotolerans</name>
    <dbReference type="NCBI Taxonomy" id="1981512"/>
    <lineage>
        <taxon>Bacteria</taxon>
        <taxon>Bacillati</taxon>
        <taxon>Actinomycetota</taxon>
        <taxon>Actinomycetes</taxon>
        <taxon>Jiangellales</taxon>
        <taxon>Jiangellaceae</taxon>
        <taxon>Phytoactinopolyspora</taxon>
    </lineage>
</organism>
<name>A0A6L9S9D4_9ACTN</name>
<keyword evidence="2" id="KW-0812">Transmembrane</keyword>
<feature type="domain" description="TadE-like" evidence="3">
    <location>
        <begin position="22"/>
        <end position="64"/>
    </location>
</feature>
<evidence type="ECO:0000256" key="1">
    <source>
        <dbReference type="SAM" id="MobiDB-lite"/>
    </source>
</evidence>
<reference evidence="4 5" key="1">
    <citation type="submission" date="2020-02" db="EMBL/GenBank/DDBJ databases">
        <authorList>
            <person name="Li X.-J."/>
            <person name="Han X.-M."/>
        </authorList>
    </citation>
    <scope>NUCLEOTIDE SEQUENCE [LARGE SCALE GENOMIC DNA]</scope>
    <source>
        <strain evidence="4 5">CCTCC AB 2017055</strain>
    </source>
</reference>
<feature type="region of interest" description="Disordered" evidence="1">
    <location>
        <begin position="1"/>
        <end position="23"/>
    </location>
</feature>
<dbReference type="InterPro" id="IPR012495">
    <property type="entry name" value="TadE-like_dom"/>
</dbReference>
<keyword evidence="5" id="KW-1185">Reference proteome</keyword>
<dbReference type="Pfam" id="PF07811">
    <property type="entry name" value="TadE"/>
    <property type="match status" value="1"/>
</dbReference>
<keyword evidence="2" id="KW-0472">Membrane</keyword>
<dbReference type="AlphaFoldDB" id="A0A6L9S9D4"/>
<protein>
    <submittedName>
        <fullName evidence="4">Pilus assembly protein</fullName>
    </submittedName>
</protein>
<comment type="caution">
    <text evidence="4">The sequence shown here is derived from an EMBL/GenBank/DDBJ whole genome shotgun (WGS) entry which is preliminary data.</text>
</comment>
<dbReference type="Proteomes" id="UP000475214">
    <property type="component" value="Unassembled WGS sequence"/>
</dbReference>
<sequence length="153" mass="15496">MTSAAAQPQPGRRRGRPGHDRGSATVEFAVGAPALLLIVAVLALAGRVTGDANAVEQAAADAARAASLARSPAAAVSAAYETATMALADRGTTCRSTTIDVDTAGFHAPAGEHATVSVTITCPIQVMDLPIPGMTARTATKTAISPIDTYRTR</sequence>
<keyword evidence="2" id="KW-1133">Transmembrane helix</keyword>
<feature type="compositionally biased region" description="Low complexity" evidence="1">
    <location>
        <begin position="1"/>
        <end position="10"/>
    </location>
</feature>
<feature type="transmembrane region" description="Helical" evidence="2">
    <location>
        <begin position="22"/>
        <end position="45"/>
    </location>
</feature>
<evidence type="ECO:0000313" key="4">
    <source>
        <dbReference type="EMBL" id="NEE01172.1"/>
    </source>
</evidence>
<proteinExistence type="predicted"/>
<evidence type="ECO:0000313" key="5">
    <source>
        <dbReference type="Proteomes" id="UP000475214"/>
    </source>
</evidence>
<accession>A0A6L9S9D4</accession>
<gene>
    <name evidence="4" type="ORF">G1H10_13445</name>
</gene>
<dbReference type="RefSeq" id="WP_163738285.1">
    <property type="nucleotide sequence ID" value="NZ_JAAGOA010000008.1"/>
</dbReference>
<evidence type="ECO:0000259" key="3">
    <source>
        <dbReference type="Pfam" id="PF07811"/>
    </source>
</evidence>
<evidence type="ECO:0000256" key="2">
    <source>
        <dbReference type="SAM" id="Phobius"/>
    </source>
</evidence>